<dbReference type="Proteomes" id="UP000317990">
    <property type="component" value="Unassembled WGS sequence"/>
</dbReference>
<reference evidence="1 2" key="1">
    <citation type="journal article" date="2019" name="mSystems">
        <title>Life at home and on the roam: Genomic adaptions reflect the dual lifestyle of an intracellular, facultative symbiont.</title>
        <authorList>
            <person name="Burgsdorf I."/>
        </authorList>
    </citation>
    <scope>NUCLEOTIDE SEQUENCE [LARGE SCALE GENOMIC DNA]</scope>
    <source>
        <strain evidence="1">277cV</strain>
    </source>
</reference>
<sequence length="116" mass="13734">MREAKIENGKKILSQAWKTNWEPILNEAIRVLDGKNTPTDGYELLKVVLKKWKHAPATQRECGHYLATWMEFGVRWFKISRQWLITEFDKEGLIPKKPRVWKKLSLRTRRCGDLLA</sequence>
<organism evidence="1 2">
    <name type="scientific">Aphanocapsa feldmannii 277cV</name>
    <dbReference type="NCBI Taxonomy" id="2507553"/>
    <lineage>
        <taxon>Bacteria</taxon>
        <taxon>Bacillati</taxon>
        <taxon>Cyanobacteriota</taxon>
        <taxon>Cyanophyceae</taxon>
        <taxon>Oscillatoriophycideae</taxon>
        <taxon>Chroococcales</taxon>
        <taxon>Microcystaceae</taxon>
        <taxon>Aphanocapsa</taxon>
    </lineage>
</organism>
<name>A0A524RQR7_9CHRO</name>
<comment type="caution">
    <text evidence="1">The sequence shown here is derived from an EMBL/GenBank/DDBJ whole genome shotgun (WGS) entry which is preliminary data.</text>
</comment>
<evidence type="ECO:0000313" key="1">
    <source>
        <dbReference type="EMBL" id="TGG96167.1"/>
    </source>
</evidence>
<dbReference type="AlphaFoldDB" id="A0A524RQR7"/>
<proteinExistence type="predicted"/>
<gene>
    <name evidence="1" type="ORF">ERJ67_01125</name>
</gene>
<protein>
    <submittedName>
        <fullName evidence="1">Uncharacterized protein</fullName>
    </submittedName>
</protein>
<dbReference type="EMBL" id="SRMO01000026">
    <property type="protein sequence ID" value="TGG96167.1"/>
    <property type="molecule type" value="Genomic_DNA"/>
</dbReference>
<evidence type="ECO:0000313" key="2">
    <source>
        <dbReference type="Proteomes" id="UP000317990"/>
    </source>
</evidence>
<accession>A0A524RQR7</accession>